<evidence type="ECO:0000256" key="4">
    <source>
        <dbReference type="ARBA" id="ARBA00019397"/>
    </source>
</evidence>
<dbReference type="PANTHER" id="PTHR21139">
    <property type="entry name" value="TRIOSEPHOSPHATE ISOMERASE"/>
    <property type="match status" value="1"/>
</dbReference>
<reference evidence="12" key="1">
    <citation type="submission" date="2017-07" db="EMBL/GenBank/DDBJ databases">
        <title>Draft genome sequence of Effusibacillus lacus strain skLN1.</title>
        <authorList>
            <person name="Watanabe M."/>
            <person name="Kojima H."/>
            <person name="Fukui M."/>
        </authorList>
    </citation>
    <scope>NUCLEOTIDE SEQUENCE [LARGE SCALE GENOMIC DNA]</scope>
    <source>
        <strain evidence="12">skLN1</strain>
    </source>
</reference>
<dbReference type="GO" id="GO:0006094">
    <property type="term" value="P:gluconeogenesis"/>
    <property type="evidence" value="ECO:0007669"/>
    <property type="project" value="UniProtKB-UniRule"/>
</dbReference>
<protein>
    <recommendedName>
        <fullName evidence="4 9">Triosephosphate isomerase</fullName>
        <shortName evidence="9">TIM</shortName>
        <shortName evidence="9">TPI</shortName>
        <ecNumber evidence="3 9">5.3.1.1</ecNumber>
    </recommendedName>
    <alternativeName>
        <fullName evidence="9">Triose-phosphate isomerase</fullName>
    </alternativeName>
</protein>
<evidence type="ECO:0000256" key="8">
    <source>
        <dbReference type="ARBA" id="ARBA00023235"/>
    </source>
</evidence>
<dbReference type="InterPro" id="IPR020861">
    <property type="entry name" value="Triosephosphate_isomerase_AS"/>
</dbReference>
<dbReference type="PROSITE" id="PS00171">
    <property type="entry name" value="TIM_1"/>
    <property type="match status" value="1"/>
</dbReference>
<evidence type="ECO:0000256" key="9">
    <source>
        <dbReference type="HAMAP-Rule" id="MF_00147"/>
    </source>
</evidence>
<dbReference type="EMBL" id="BDUF01000064">
    <property type="protein sequence ID" value="GAX90775.1"/>
    <property type="molecule type" value="Genomic_DNA"/>
</dbReference>
<dbReference type="UniPathway" id="UPA00138"/>
<dbReference type="GO" id="GO:0019563">
    <property type="term" value="P:glycerol catabolic process"/>
    <property type="evidence" value="ECO:0007669"/>
    <property type="project" value="TreeGrafter"/>
</dbReference>
<dbReference type="GO" id="GO:0046166">
    <property type="term" value="P:glyceraldehyde-3-phosphate biosynthetic process"/>
    <property type="evidence" value="ECO:0007669"/>
    <property type="project" value="TreeGrafter"/>
</dbReference>
<gene>
    <name evidence="9" type="primary">tpiA</name>
    <name evidence="11" type="ORF">EFBL_2416</name>
</gene>
<evidence type="ECO:0000256" key="6">
    <source>
        <dbReference type="ARBA" id="ARBA00022490"/>
    </source>
</evidence>
<evidence type="ECO:0000256" key="7">
    <source>
        <dbReference type="ARBA" id="ARBA00023152"/>
    </source>
</evidence>
<dbReference type="GO" id="GO:0004807">
    <property type="term" value="F:triose-phosphate isomerase activity"/>
    <property type="evidence" value="ECO:0007669"/>
    <property type="project" value="UniProtKB-UniRule"/>
</dbReference>
<dbReference type="NCBIfam" id="TIGR00419">
    <property type="entry name" value="tim"/>
    <property type="match status" value="1"/>
</dbReference>
<dbReference type="UniPathway" id="UPA00109">
    <property type="reaction ID" value="UER00189"/>
</dbReference>
<dbReference type="PROSITE" id="PS51440">
    <property type="entry name" value="TIM_2"/>
    <property type="match status" value="1"/>
</dbReference>
<dbReference type="EC" id="5.3.1.1" evidence="3 9"/>
<dbReference type="Gene3D" id="3.20.20.70">
    <property type="entry name" value="Aldolase class I"/>
    <property type="match status" value="1"/>
</dbReference>
<comment type="caution">
    <text evidence="11">The sequence shown here is derived from an EMBL/GenBank/DDBJ whole genome shotgun (WGS) entry which is preliminary data.</text>
</comment>
<feature type="active site" description="Electrophile" evidence="9">
    <location>
        <position position="96"/>
    </location>
</feature>
<dbReference type="SUPFAM" id="SSF51351">
    <property type="entry name" value="Triosephosphate isomerase (TIM)"/>
    <property type="match status" value="1"/>
</dbReference>
<evidence type="ECO:0000256" key="10">
    <source>
        <dbReference type="RuleBase" id="RU363013"/>
    </source>
</evidence>
<comment type="subunit">
    <text evidence="9 10">Homodimer.</text>
</comment>
<dbReference type="GO" id="GO:0006096">
    <property type="term" value="P:glycolytic process"/>
    <property type="evidence" value="ECO:0007669"/>
    <property type="project" value="UniProtKB-UniRule"/>
</dbReference>
<dbReference type="Pfam" id="PF00121">
    <property type="entry name" value="TIM"/>
    <property type="match status" value="1"/>
</dbReference>
<comment type="function">
    <text evidence="9">Involved in the gluconeogenesis. Catalyzes stereospecifically the conversion of dihydroxyacetone phosphate (DHAP) to D-glyceraldehyde-3-phosphate (G3P).</text>
</comment>
<evidence type="ECO:0000313" key="12">
    <source>
        <dbReference type="Proteomes" id="UP000217785"/>
    </source>
</evidence>
<dbReference type="GO" id="GO:0005829">
    <property type="term" value="C:cytosol"/>
    <property type="evidence" value="ECO:0007669"/>
    <property type="project" value="TreeGrafter"/>
</dbReference>
<keyword evidence="8 9" id="KW-0413">Isomerase</keyword>
<comment type="pathway">
    <text evidence="9 10">Carbohydrate biosynthesis; gluconeogenesis.</text>
</comment>
<feature type="binding site" evidence="9">
    <location>
        <begin position="10"/>
        <end position="12"/>
    </location>
    <ligand>
        <name>substrate</name>
    </ligand>
</feature>
<proteinExistence type="inferred from homology"/>
<dbReference type="CDD" id="cd00311">
    <property type="entry name" value="TIM"/>
    <property type="match status" value="1"/>
</dbReference>
<comment type="subcellular location">
    <subcellularLocation>
        <location evidence="9 10">Cytoplasm</location>
    </subcellularLocation>
</comment>
<evidence type="ECO:0000256" key="2">
    <source>
        <dbReference type="ARBA" id="ARBA00007422"/>
    </source>
</evidence>
<dbReference type="RefSeq" id="WP_096182501.1">
    <property type="nucleotide sequence ID" value="NZ_BDUF01000064.1"/>
</dbReference>
<keyword evidence="12" id="KW-1185">Reference proteome</keyword>
<comment type="catalytic activity">
    <reaction evidence="9 10">
        <text>D-glyceraldehyde 3-phosphate = dihydroxyacetone phosphate</text>
        <dbReference type="Rhea" id="RHEA:18585"/>
        <dbReference type="ChEBI" id="CHEBI:57642"/>
        <dbReference type="ChEBI" id="CHEBI:59776"/>
        <dbReference type="EC" id="5.3.1.1"/>
    </reaction>
</comment>
<keyword evidence="5 9" id="KW-0312">Gluconeogenesis</keyword>
<dbReference type="FunFam" id="3.20.20.70:FF:000016">
    <property type="entry name" value="Triosephosphate isomerase"/>
    <property type="match status" value="1"/>
</dbReference>
<feature type="binding site" evidence="9">
    <location>
        <position position="174"/>
    </location>
    <ligand>
        <name>substrate</name>
    </ligand>
</feature>
<dbReference type="AlphaFoldDB" id="A0A292YQJ3"/>
<organism evidence="11 12">
    <name type="scientific">Effusibacillus lacus</name>
    <dbReference type="NCBI Taxonomy" id="1348429"/>
    <lineage>
        <taxon>Bacteria</taxon>
        <taxon>Bacillati</taxon>
        <taxon>Bacillota</taxon>
        <taxon>Bacilli</taxon>
        <taxon>Bacillales</taxon>
        <taxon>Alicyclobacillaceae</taxon>
        <taxon>Effusibacillus</taxon>
    </lineage>
</organism>
<dbReference type="InterPro" id="IPR022896">
    <property type="entry name" value="TrioseP_Isoase_bac/euk"/>
</dbReference>
<feature type="active site" description="Proton acceptor" evidence="9">
    <location>
        <position position="168"/>
    </location>
</feature>
<name>A0A292YQJ3_9BACL</name>
<dbReference type="InterPro" id="IPR035990">
    <property type="entry name" value="TIM_sf"/>
</dbReference>
<evidence type="ECO:0000256" key="1">
    <source>
        <dbReference type="ARBA" id="ARBA00004680"/>
    </source>
</evidence>
<dbReference type="InterPro" id="IPR000652">
    <property type="entry name" value="Triosephosphate_isomerase"/>
</dbReference>
<comment type="similarity">
    <text evidence="2 9 10">Belongs to the triosephosphate isomerase family.</text>
</comment>
<dbReference type="Proteomes" id="UP000217785">
    <property type="component" value="Unassembled WGS sequence"/>
</dbReference>
<dbReference type="HAMAP" id="MF_00147_B">
    <property type="entry name" value="TIM_B"/>
    <property type="match status" value="1"/>
</dbReference>
<keyword evidence="7 9" id="KW-0324">Glycolysis</keyword>
<evidence type="ECO:0000256" key="3">
    <source>
        <dbReference type="ARBA" id="ARBA00011940"/>
    </source>
</evidence>
<dbReference type="OrthoDB" id="9809429at2"/>
<evidence type="ECO:0000256" key="5">
    <source>
        <dbReference type="ARBA" id="ARBA00022432"/>
    </source>
</evidence>
<keyword evidence="6 9" id="KW-0963">Cytoplasm</keyword>
<sequence>MSRTPIIAGNWKMFKTIAEAKEFAMVVTNELQGVTGADMVVCAPFTALAALRDALTGSNLLLGAQNVHFAEEGAYTGEISPRMLTELGVRYVIIGHSERRAYFNETDETVNKKVHASLKHSLIPIICVGEDLDQREAGQTFTIVEEQTRAAIAGVAANQAAELVIAYEPIWAIGTGKSSTAQDANEVIGHIRKTLAHILDQETANRIRIQYGGSVKPDNIGEFLAQTEIDGALVGGASLVPDSYVGLVRGAVTKEK</sequence>
<feature type="binding site" evidence="9">
    <location>
        <begin position="235"/>
        <end position="236"/>
    </location>
    <ligand>
        <name>substrate</name>
    </ligand>
</feature>
<dbReference type="InterPro" id="IPR013785">
    <property type="entry name" value="Aldolase_TIM"/>
</dbReference>
<feature type="binding site" evidence="9">
    <location>
        <position position="214"/>
    </location>
    <ligand>
        <name>substrate</name>
    </ligand>
</feature>
<comment type="pathway">
    <text evidence="1 9 10">Carbohydrate degradation; glycolysis; D-glyceraldehyde 3-phosphate from glycerone phosphate: step 1/1.</text>
</comment>
<dbReference type="PANTHER" id="PTHR21139:SF42">
    <property type="entry name" value="TRIOSEPHOSPHATE ISOMERASE"/>
    <property type="match status" value="1"/>
</dbReference>
<accession>A0A292YQJ3</accession>
<evidence type="ECO:0000313" key="11">
    <source>
        <dbReference type="EMBL" id="GAX90775.1"/>
    </source>
</evidence>